<evidence type="ECO:0000256" key="5">
    <source>
        <dbReference type="NCBIfam" id="TIGR02228"/>
    </source>
</evidence>
<dbReference type="PRINTS" id="PR00728">
    <property type="entry name" value="SIGNALPTASE"/>
</dbReference>
<evidence type="ECO:0000256" key="4">
    <source>
        <dbReference type="ARBA" id="ARBA00023136"/>
    </source>
</evidence>
<evidence type="ECO:0000256" key="2">
    <source>
        <dbReference type="ARBA" id="ARBA00022692"/>
    </source>
</evidence>
<evidence type="ECO:0000256" key="1">
    <source>
        <dbReference type="ARBA" id="ARBA00004370"/>
    </source>
</evidence>
<dbReference type="EMBL" id="FNDX01000005">
    <property type="protein sequence ID" value="SDI43119.1"/>
    <property type="molecule type" value="Genomic_DNA"/>
</dbReference>
<dbReference type="InterPro" id="IPR019533">
    <property type="entry name" value="Peptidase_S26"/>
</dbReference>
<dbReference type="PANTHER" id="PTHR10806">
    <property type="entry name" value="SIGNAL PEPTIDASE COMPLEX CATALYTIC SUBUNIT SEC11"/>
    <property type="match status" value="1"/>
</dbReference>
<dbReference type="EC" id="3.4.21.89" evidence="5"/>
<dbReference type="GO" id="GO:0016020">
    <property type="term" value="C:membrane"/>
    <property type="evidence" value="ECO:0007669"/>
    <property type="project" value="UniProtKB-SubCell"/>
</dbReference>
<evidence type="ECO:0000256" key="3">
    <source>
        <dbReference type="ARBA" id="ARBA00022989"/>
    </source>
</evidence>
<dbReference type="GO" id="GO:0009003">
    <property type="term" value="F:signal peptidase activity"/>
    <property type="evidence" value="ECO:0007669"/>
    <property type="project" value="UniProtKB-EC"/>
</dbReference>
<reference evidence="8" key="1">
    <citation type="submission" date="2016-10" db="EMBL/GenBank/DDBJ databases">
        <authorList>
            <person name="Varghese N."/>
            <person name="Submissions S."/>
        </authorList>
    </citation>
    <scope>NUCLEOTIDE SEQUENCE [LARGE SCALE GENOMIC DNA]</scope>
    <source>
        <strain evidence="8">CGMCC 1.11012</strain>
    </source>
</reference>
<dbReference type="Proteomes" id="UP000199050">
    <property type="component" value="Unassembled WGS sequence"/>
</dbReference>
<comment type="subcellular location">
    <subcellularLocation>
        <location evidence="1">Membrane</location>
    </subcellularLocation>
</comment>
<keyword evidence="3 6" id="KW-1133">Transmembrane helix</keyword>
<dbReference type="GO" id="GO:0004252">
    <property type="term" value="F:serine-type endopeptidase activity"/>
    <property type="evidence" value="ECO:0007669"/>
    <property type="project" value="UniProtKB-UniRule"/>
</dbReference>
<keyword evidence="4 6" id="KW-0472">Membrane</keyword>
<dbReference type="NCBIfam" id="TIGR02228">
    <property type="entry name" value="sigpep_I_arch"/>
    <property type="match status" value="1"/>
</dbReference>
<dbReference type="InterPro" id="IPR036286">
    <property type="entry name" value="LexA/Signal_pep-like_sf"/>
</dbReference>
<dbReference type="PANTHER" id="PTHR10806:SF6">
    <property type="entry name" value="SIGNAL PEPTIDASE COMPLEX CATALYTIC SUBUNIT SEC11"/>
    <property type="match status" value="1"/>
</dbReference>
<accession>A0A1G8KI64</accession>
<dbReference type="GO" id="GO:0006465">
    <property type="term" value="P:signal peptide processing"/>
    <property type="evidence" value="ECO:0007669"/>
    <property type="project" value="UniProtKB-UniRule"/>
</dbReference>
<keyword evidence="2 6" id="KW-0812">Transmembrane</keyword>
<dbReference type="SUPFAM" id="SSF51306">
    <property type="entry name" value="LexA/Signal peptidase"/>
    <property type="match status" value="1"/>
</dbReference>
<dbReference type="Gene3D" id="2.10.109.10">
    <property type="entry name" value="Umud Fragment, subunit A"/>
    <property type="match status" value="1"/>
</dbReference>
<dbReference type="RefSeq" id="WP_167360616.1">
    <property type="nucleotide sequence ID" value="NZ_CBCSKY010000002.1"/>
</dbReference>
<gene>
    <name evidence="7" type="ORF">SAMN05216192_105159</name>
</gene>
<dbReference type="AlphaFoldDB" id="A0A1G8KI64"/>
<keyword evidence="8" id="KW-1185">Reference proteome</keyword>
<protein>
    <recommendedName>
        <fullName evidence="5">Signal peptidase I</fullName>
        <ecNumber evidence="5">3.4.21.89</ecNumber>
    </recommendedName>
</protein>
<feature type="transmembrane region" description="Helical" evidence="6">
    <location>
        <begin position="151"/>
        <end position="173"/>
    </location>
</feature>
<dbReference type="STRING" id="1174501.SAMN05216192_105159"/>
<evidence type="ECO:0000313" key="7">
    <source>
        <dbReference type="EMBL" id="SDI43119.1"/>
    </source>
</evidence>
<dbReference type="CDD" id="cd06530">
    <property type="entry name" value="S26_SPase_I"/>
    <property type="match status" value="1"/>
</dbReference>
<evidence type="ECO:0000256" key="6">
    <source>
        <dbReference type="SAM" id="Phobius"/>
    </source>
</evidence>
<dbReference type="NCBIfam" id="NF046067">
    <property type="entry name" value="SigPepSipWBacil"/>
    <property type="match status" value="1"/>
</dbReference>
<dbReference type="InterPro" id="IPR001733">
    <property type="entry name" value="Peptidase_S26B"/>
</dbReference>
<sequence length="199" mass="21068">MILKWTRTLMMYVLMAMFLLLLISAVTSRMNGGTPKVLGKEILTVLSGSMEPGIKTGAIIAVNPVRGEAQQTAFKPGDVITYKSLDGSGSLITHRVVSVSGTGSELAYITKGDNNDAQDPSPIPAESVVASYADFTIPLAGYLMNWVKSTAGIIVVILIPGIYLVISSVITIFKAIMRMDDDSAELQTTAGDSPPVTNG</sequence>
<proteinExistence type="predicted"/>
<organism evidence="7 8">
    <name type="scientific">Paenibacillus typhae</name>
    <dbReference type="NCBI Taxonomy" id="1174501"/>
    <lineage>
        <taxon>Bacteria</taxon>
        <taxon>Bacillati</taxon>
        <taxon>Bacillota</taxon>
        <taxon>Bacilli</taxon>
        <taxon>Bacillales</taxon>
        <taxon>Paenibacillaceae</taxon>
        <taxon>Paenibacillus</taxon>
    </lineage>
</organism>
<evidence type="ECO:0000313" key="8">
    <source>
        <dbReference type="Proteomes" id="UP000199050"/>
    </source>
</evidence>
<name>A0A1G8KI64_9BACL</name>